<dbReference type="SMART" id="SM00353">
    <property type="entry name" value="HLH"/>
    <property type="match status" value="1"/>
</dbReference>
<evidence type="ECO:0000256" key="9">
    <source>
        <dbReference type="ARBA" id="ARBA00064255"/>
    </source>
</evidence>
<dbReference type="InterPro" id="IPR050370">
    <property type="entry name" value="HES_HEY"/>
</dbReference>
<keyword evidence="4" id="KW-0221">Differentiation</keyword>
<evidence type="ECO:0000313" key="15">
    <source>
        <dbReference type="EMBL" id="PNI24806.1"/>
    </source>
</evidence>
<evidence type="ECO:0000256" key="4">
    <source>
        <dbReference type="ARBA" id="ARBA00022782"/>
    </source>
</evidence>
<dbReference type="GO" id="GO:0005634">
    <property type="term" value="C:nucleus"/>
    <property type="evidence" value="ECO:0007669"/>
    <property type="project" value="UniProtKB-SubCell"/>
</dbReference>
<dbReference type="FunFam" id="4.10.280.10:FF:000081">
    <property type="entry name" value="transcription cofactor HES-6 isoform X1"/>
    <property type="match status" value="1"/>
</dbReference>
<dbReference type="GO" id="GO:1990837">
    <property type="term" value="F:sequence-specific double-stranded DNA binding"/>
    <property type="evidence" value="ECO:0007669"/>
    <property type="project" value="UniProtKB-ARBA"/>
</dbReference>
<dbReference type="PANTHER" id="PTHR10985">
    <property type="entry name" value="BASIC HELIX-LOOP-HELIX TRANSCRIPTION FACTOR, HES-RELATED"/>
    <property type="match status" value="1"/>
</dbReference>
<dbReference type="Proteomes" id="UP000236370">
    <property type="component" value="Unassembled WGS sequence"/>
</dbReference>
<comment type="function">
    <text evidence="8">Does not bind DNA itself but suppresses both HES1-mediated N box-dependent transcriptional repression and binding of HES1 to E box sequences. Also suppresses HES1-mediated inhibition of the heterodimer formed by ASCL1/MASH1 and TCF3/E47, allowing ASCL1 and TCF3 to up-regulate transcription in its presence. Promotes cell differentiation.</text>
</comment>
<evidence type="ECO:0000256" key="12">
    <source>
        <dbReference type="SAM" id="Coils"/>
    </source>
</evidence>
<dbReference type="AlphaFoldDB" id="A0A2J8JPV0"/>
<organism evidence="15 16">
    <name type="scientific">Pan troglodytes</name>
    <name type="common">Chimpanzee</name>
    <dbReference type="NCBI Taxonomy" id="9598"/>
    <lineage>
        <taxon>Eukaryota</taxon>
        <taxon>Metazoa</taxon>
        <taxon>Chordata</taxon>
        <taxon>Craniata</taxon>
        <taxon>Vertebrata</taxon>
        <taxon>Euteleostomi</taxon>
        <taxon>Mammalia</taxon>
        <taxon>Eutheria</taxon>
        <taxon>Euarchontoglires</taxon>
        <taxon>Primates</taxon>
        <taxon>Haplorrhini</taxon>
        <taxon>Catarrhini</taxon>
        <taxon>Hominidae</taxon>
        <taxon>Pan</taxon>
    </lineage>
</organism>
<comment type="subcellular location">
    <subcellularLocation>
        <location evidence="1">Nucleus</location>
    </subcellularLocation>
</comment>
<evidence type="ECO:0000256" key="11">
    <source>
        <dbReference type="ARBA" id="ARBA00081410"/>
    </source>
</evidence>
<feature type="region of interest" description="Disordered" evidence="13">
    <location>
        <begin position="193"/>
        <end position="214"/>
    </location>
</feature>
<dbReference type="SUPFAM" id="SSF47459">
    <property type="entry name" value="HLH, helix-loop-helix DNA-binding domain"/>
    <property type="match status" value="1"/>
</dbReference>
<evidence type="ECO:0000256" key="3">
    <source>
        <dbReference type="ARBA" id="ARBA00022491"/>
    </source>
</evidence>
<feature type="compositionally biased region" description="Basic and acidic residues" evidence="13">
    <location>
        <begin position="8"/>
        <end position="25"/>
    </location>
</feature>
<proteinExistence type="predicted"/>
<evidence type="ECO:0000256" key="10">
    <source>
        <dbReference type="ARBA" id="ARBA00073426"/>
    </source>
</evidence>
<feature type="region of interest" description="Disordered" evidence="13">
    <location>
        <begin position="83"/>
        <end position="171"/>
    </location>
</feature>
<evidence type="ECO:0000256" key="5">
    <source>
        <dbReference type="ARBA" id="ARBA00023015"/>
    </source>
</evidence>
<keyword evidence="2" id="KW-0217">Developmental protein</keyword>
<accession>A0A2J8JPV0</accession>
<keyword evidence="6" id="KW-0804">Transcription</keyword>
<evidence type="ECO:0000256" key="8">
    <source>
        <dbReference type="ARBA" id="ARBA00055708"/>
    </source>
</evidence>
<dbReference type="GO" id="GO:0030154">
    <property type="term" value="P:cell differentiation"/>
    <property type="evidence" value="ECO:0007669"/>
    <property type="project" value="UniProtKB-KW"/>
</dbReference>
<dbReference type="Gene3D" id="4.10.280.10">
    <property type="entry name" value="Helix-loop-helix DNA-binding domain"/>
    <property type="match status" value="1"/>
</dbReference>
<feature type="domain" description="BHLH" evidence="14">
    <location>
        <begin position="25"/>
        <end position="77"/>
    </location>
</feature>
<dbReference type="EMBL" id="NBAG03000434">
    <property type="protein sequence ID" value="PNI24806.1"/>
    <property type="molecule type" value="Genomic_DNA"/>
</dbReference>
<evidence type="ECO:0000256" key="2">
    <source>
        <dbReference type="ARBA" id="ARBA00022473"/>
    </source>
</evidence>
<gene>
    <name evidence="15" type="ORF">CK820_G0045462</name>
</gene>
<dbReference type="InterPro" id="IPR011598">
    <property type="entry name" value="bHLH_dom"/>
</dbReference>
<dbReference type="InterPro" id="IPR036638">
    <property type="entry name" value="HLH_DNA-bd_sf"/>
</dbReference>
<keyword evidence="7" id="KW-0539">Nucleus</keyword>
<evidence type="ECO:0000256" key="7">
    <source>
        <dbReference type="ARBA" id="ARBA00023242"/>
    </source>
</evidence>
<evidence type="ECO:0000313" key="16">
    <source>
        <dbReference type="Proteomes" id="UP000236370"/>
    </source>
</evidence>
<comment type="caution">
    <text evidence="15">The sequence shown here is derived from an EMBL/GenBank/DDBJ whole genome shotgun (WGS) entry which is preliminary data.</text>
</comment>
<dbReference type="PROSITE" id="PS50888">
    <property type="entry name" value="BHLH"/>
    <property type="match status" value="1"/>
</dbReference>
<feature type="compositionally biased region" description="Basic residues" evidence="13">
    <location>
        <begin position="89"/>
        <end position="106"/>
    </location>
</feature>
<comment type="subunit">
    <text evidence="9">Transcription repression requires formation of a complex with a corepressor protein of the Groucho/TLE family. Interacts with HES1.</text>
</comment>
<reference evidence="15 16" key="1">
    <citation type="submission" date="2017-12" db="EMBL/GenBank/DDBJ databases">
        <title>High-resolution comparative analysis of great ape genomes.</title>
        <authorList>
            <person name="Pollen A."/>
            <person name="Hastie A."/>
            <person name="Hormozdiari F."/>
            <person name="Dougherty M."/>
            <person name="Liu R."/>
            <person name="Chaisson M."/>
            <person name="Hoppe E."/>
            <person name="Hill C."/>
            <person name="Pang A."/>
            <person name="Hillier L."/>
            <person name="Baker C."/>
            <person name="Armstrong J."/>
            <person name="Shendure J."/>
            <person name="Paten B."/>
            <person name="Wilson R."/>
            <person name="Chao H."/>
            <person name="Schneider V."/>
            <person name="Ventura M."/>
            <person name="Kronenberg Z."/>
            <person name="Murali S."/>
            <person name="Gordon D."/>
            <person name="Cantsilieris S."/>
            <person name="Munson K."/>
            <person name="Nelson B."/>
            <person name="Raja A."/>
            <person name="Underwood J."/>
            <person name="Diekhans M."/>
            <person name="Fiddes I."/>
            <person name="Haussler D."/>
            <person name="Eichler E."/>
        </authorList>
    </citation>
    <scope>NUCLEOTIDE SEQUENCE [LARGE SCALE GENOMIC DNA]</scope>
    <source>
        <strain evidence="15">Yerkes chimp pedigree #C0471</strain>
    </source>
</reference>
<sequence>MAPPAAPGRDRVGREDEDGWETRGDRKARKPLVEKKRRARINESLQELRLLLAGAEVQAKLENAEVLELTVRRVQGVLRGRARGEWRRGGRGRRPRAPVTPARRRTSLPAPLSCRRRGLPPEQGAPPRLLGEPRPRGSGGLGHAVAAHRAGRGSLPPTLGPRARAAAGGSERALRCRLHPVHARGAHVRVHVPGHRRHRRCRAPEPSARVHAAA</sequence>
<keyword evidence="3" id="KW-0678">Repressor</keyword>
<name>A0A2J8JPV0_PANTR</name>
<evidence type="ECO:0000256" key="1">
    <source>
        <dbReference type="ARBA" id="ARBA00004123"/>
    </source>
</evidence>
<evidence type="ECO:0000256" key="6">
    <source>
        <dbReference type="ARBA" id="ARBA00023163"/>
    </source>
</evidence>
<dbReference type="GO" id="GO:0046983">
    <property type="term" value="F:protein dimerization activity"/>
    <property type="evidence" value="ECO:0007669"/>
    <property type="project" value="InterPro"/>
</dbReference>
<protein>
    <recommendedName>
        <fullName evidence="10">Transcription cofactor HES-6</fullName>
    </recommendedName>
    <alternativeName>
        <fullName evidence="11">Hairy and enhancer of split 6</fullName>
    </alternativeName>
</protein>
<feature type="coiled-coil region" evidence="12">
    <location>
        <begin position="38"/>
        <end position="65"/>
    </location>
</feature>
<evidence type="ECO:0000259" key="14">
    <source>
        <dbReference type="PROSITE" id="PS50888"/>
    </source>
</evidence>
<dbReference type="Pfam" id="PF00010">
    <property type="entry name" value="HLH"/>
    <property type="match status" value="1"/>
</dbReference>
<feature type="region of interest" description="Disordered" evidence="13">
    <location>
        <begin position="1"/>
        <end position="34"/>
    </location>
</feature>
<evidence type="ECO:0000256" key="13">
    <source>
        <dbReference type="SAM" id="MobiDB-lite"/>
    </source>
</evidence>
<feature type="compositionally biased region" description="Low complexity" evidence="13">
    <location>
        <begin position="143"/>
        <end position="171"/>
    </location>
</feature>
<keyword evidence="5" id="KW-0805">Transcription regulation</keyword>
<keyword evidence="12" id="KW-0175">Coiled coil</keyword>